<dbReference type="PROSITE" id="PS51327">
    <property type="entry name" value="DICER_DSRBF"/>
    <property type="match status" value="1"/>
</dbReference>
<dbReference type="GO" id="GO:0005524">
    <property type="term" value="F:ATP binding"/>
    <property type="evidence" value="ECO:0007669"/>
    <property type="project" value="UniProtKB-KW"/>
</dbReference>
<feature type="domain" description="RNase III" evidence="19">
    <location>
        <begin position="1348"/>
        <end position="1506"/>
    </location>
</feature>
<dbReference type="Pfam" id="PF03368">
    <property type="entry name" value="Dicer_dimer"/>
    <property type="match status" value="1"/>
</dbReference>
<feature type="domain" description="Helicase ATP-binding" evidence="21">
    <location>
        <begin position="20"/>
        <end position="211"/>
    </location>
</feature>
<evidence type="ECO:0000313" key="24">
    <source>
        <dbReference type="EMBL" id="EFX69538.1"/>
    </source>
</evidence>
<dbReference type="CDD" id="cd00593">
    <property type="entry name" value="RIBOc"/>
    <property type="match status" value="2"/>
</dbReference>
<evidence type="ECO:0000256" key="3">
    <source>
        <dbReference type="ARBA" id="ARBA00022722"/>
    </source>
</evidence>
<evidence type="ECO:0000256" key="15">
    <source>
        <dbReference type="ARBA" id="ARBA00035116"/>
    </source>
</evidence>
<dbReference type="PROSITE" id="PS51192">
    <property type="entry name" value="HELICASE_ATP_BIND_1"/>
    <property type="match status" value="1"/>
</dbReference>
<dbReference type="FunFam" id="3.40.50.300:FF:002580">
    <property type="entry name" value="AGAP002836-PB"/>
    <property type="match status" value="1"/>
</dbReference>
<dbReference type="Gene3D" id="2.170.260.10">
    <property type="entry name" value="paz domain"/>
    <property type="match status" value="1"/>
</dbReference>
<dbReference type="Pfam" id="PF20931">
    <property type="entry name" value="Dicer_platform"/>
    <property type="match status" value="1"/>
</dbReference>
<dbReference type="InterPro" id="IPR014720">
    <property type="entry name" value="dsRBD_dom"/>
</dbReference>
<dbReference type="SUPFAM" id="SSF52540">
    <property type="entry name" value="P-loop containing nucleoside triphosphate hydrolases"/>
    <property type="match status" value="1"/>
</dbReference>
<dbReference type="SMART" id="SM00490">
    <property type="entry name" value="HELICc"/>
    <property type="match status" value="1"/>
</dbReference>
<keyword evidence="6" id="KW-0547">Nucleotide-binding</keyword>
<evidence type="ECO:0000259" key="20">
    <source>
        <dbReference type="PROSITE" id="PS50821"/>
    </source>
</evidence>
<feature type="domain" description="Helicase C-terminal" evidence="22">
    <location>
        <begin position="383"/>
        <end position="548"/>
    </location>
</feature>
<dbReference type="FunFam" id="1.10.1520.10:FF:000005">
    <property type="entry name" value="Putative endoribonuclease dicer"/>
    <property type="match status" value="1"/>
</dbReference>
<evidence type="ECO:0000256" key="16">
    <source>
        <dbReference type="PROSITE-ProRule" id="PRU00657"/>
    </source>
</evidence>
<dbReference type="InterPro" id="IPR036389">
    <property type="entry name" value="RNase_III_sf"/>
</dbReference>
<dbReference type="PhylomeDB" id="E9HFG3"/>
<dbReference type="PANTHER" id="PTHR14950">
    <property type="entry name" value="DICER-RELATED"/>
    <property type="match status" value="1"/>
</dbReference>
<dbReference type="OMA" id="HFCAVIP"/>
<dbReference type="InterPro" id="IPR048512">
    <property type="entry name" value="Dicer_platform"/>
</dbReference>
<keyword evidence="9" id="KW-0347">Helicase</keyword>
<evidence type="ECO:0000259" key="18">
    <source>
        <dbReference type="PROSITE" id="PS50137"/>
    </source>
</evidence>
<dbReference type="Gene3D" id="3.30.160.380">
    <property type="entry name" value="Dicer dimerisation domain"/>
    <property type="match status" value="1"/>
</dbReference>
<dbReference type="InterPro" id="IPR001650">
    <property type="entry name" value="Helicase_C-like"/>
</dbReference>
<dbReference type="SUPFAM" id="SSF54768">
    <property type="entry name" value="dsRNA-binding domain-like"/>
    <property type="match status" value="1"/>
</dbReference>
<dbReference type="InterPro" id="IPR006935">
    <property type="entry name" value="Helicase/UvrB_N"/>
</dbReference>
<keyword evidence="10" id="KW-0067">ATP-binding</keyword>
<evidence type="ECO:0000256" key="11">
    <source>
        <dbReference type="ARBA" id="ARBA00022842"/>
    </source>
</evidence>
<dbReference type="Pfam" id="PF20932">
    <property type="entry name" value="Dicer_dsRBD"/>
    <property type="match status" value="1"/>
</dbReference>
<dbReference type="InterPro" id="IPR003100">
    <property type="entry name" value="PAZ_dom"/>
</dbReference>
<dbReference type="SUPFAM" id="SSF101690">
    <property type="entry name" value="PAZ domain"/>
    <property type="match status" value="1"/>
</dbReference>
<dbReference type="GO" id="GO:0030422">
    <property type="term" value="P:siRNA processing"/>
    <property type="evidence" value="ECO:0000318"/>
    <property type="project" value="GO_Central"/>
</dbReference>
<dbReference type="InterPro" id="IPR014001">
    <property type="entry name" value="Helicase_ATP-bd"/>
</dbReference>
<evidence type="ECO:0000256" key="14">
    <source>
        <dbReference type="ARBA" id="ARBA00023211"/>
    </source>
</evidence>
<name>E9HFG3_DAPPU</name>
<dbReference type="FunFam" id="3.40.50.300:FF:001988">
    <property type="entry name" value="Dicer-like protein 1"/>
    <property type="match status" value="1"/>
</dbReference>
<evidence type="ECO:0000313" key="25">
    <source>
        <dbReference type="Proteomes" id="UP000000305"/>
    </source>
</evidence>
<sequence length="1597" mass="180540">MSPIEEPKENSIPRNYQLELYEHARRENTIVYLPTGSGKTMIAVLLIRDYAAQVNKFAAQIKCFRPLAQDGQRVVFLVPTVILAKQQAAYIRRHTCLEVGEYYGELGVDLWKGDRWAKELEKNNVLVMTAQLFVNAVNHGFISVGQMALLVIDECHRAVKDSPMKHSLIVLNEFCQRHGAGSVPRVLGLTAALFLEKCKPKDVTKNISKLKTSMNSIIRTAHPHKIAGYSTKPIEIICEYSSWQENTGNCETAWLSSHIQELLDTCLMELRGDLDCDSPCPGELTDILREIKILTSIFGPYGTNHTVSIFSKEIRRLGFQSVNNSQLVNRFFKIVDVMLEEIRKICEFIFGQLSPIERLRLFTTPHVTRLMDILRQFSPGEIDTTAKFTPLLCSIVFVERRSSANVLYHILREASQCDPGLSYLNPLFTMGQASGNPKGKMKENHHLNQSQSKIIRQFRDGTCNLLVATSVLEEGVDVRACNLVIRFDGIKTFCDYVQSKGRARSPNAFYILMVPTEKLSPFLDTLAGFHFIEQSLMDPSSVMMSSVTDDEPSDPQLEQLWQKIIPPYCPYPDGPRVTLLSSISLLNWYCATLPSDGSAPLAPYYVVNRISAGSLAEMDRDHTNHLRRLGSTIQNPFRCTLLLPLNCPLRDELIGRVMPSKRLAKQEVSLQACIRLHQLGELDDQHLMPLSKSVVETDENADVDFDCQFEHSQGSDFYLRGVARLLDGVIASPFYLYLLTYEVVKDSAQPENQFDPNRAQRRMGFLSSQKLPAVNPFGLYSPAGQINVGFLEVDSFLRLTLDDVKLCHRFQQFLFEKILQLPGEEQYNPSRGSYLVVPITNNRIDVAFMNEHLDSTVPDWQPHPPSSLSSSQVVDYFKVYGDAVVTAHHDQTKGKSSCYYVNAVRPEVTPLSRFPNPAYATYANYFRDRHNAIIANLSQPLLEVRKESFKTFNFLTPKYVNRKEAADEGDGEIQSLPKGSIYFVPEFCEVHRFPASMWRQAVWIPSIFYRLNSLLLADELRMEIQAKTGLGLSVLPPNLQWEPLQMKTSGKCQQLPLQVVEKSDQNDMDEGDLMQTDMTLNREDDDVDLKISIWNVDLFITEVINQINSPVKSAGLKFNKKRLSTRNSSAAFAVNFRFDDGPMDNCPKGPSPGEVLRALTTSVANAGYDLERLEVIGDSFLKLAASIRVYCDSPSHFHEGKMTHLRMLQVCNRNLFKLGKIKSIPRFVVATKFVAKENWLPPCYFPNNTDDDCMELETDEKPNAKLWQRISKKSVADSVEALFGLYLTLHGIKGALKVMRWMGVNVPDSSGDEDSSSSSSSFGGTPPEPLLLDSPQAKHLLDDHLAGFETLERSLNFRFGNRFYLLQAFSHASYHHNRMTSCYQRLEFLGDAVFDYLITKYLYDCRLFQLTPGALSDMRSALVNNVTFAVLAVRNGFHRYLKHLVPDVHQAIDRFVQQQEMCDHATPDEFFLIGTHDDPMAEAVEVPKVLGDIFESLVGAVFLDSDMSLDAVWRVFYPLIRQEIEACTRVVPKSPIRTIYEKYPGKVQFKTLENLPDGRICIAVEVLNNGRLYKGVGKNSRIAKNTAAKYALSQLGI</sequence>
<evidence type="ECO:0000256" key="2">
    <source>
        <dbReference type="ARBA" id="ARBA00001946"/>
    </source>
</evidence>
<dbReference type="GO" id="GO:0004386">
    <property type="term" value="F:helicase activity"/>
    <property type="evidence" value="ECO:0007669"/>
    <property type="project" value="UniProtKB-KW"/>
</dbReference>
<feature type="domain" description="Dicer dsRNA-binding fold" evidence="23">
    <location>
        <begin position="582"/>
        <end position="696"/>
    </location>
</feature>
<evidence type="ECO:0000256" key="13">
    <source>
        <dbReference type="ARBA" id="ARBA00023158"/>
    </source>
</evidence>
<dbReference type="PANTHER" id="PTHR14950:SF37">
    <property type="entry name" value="ENDORIBONUCLEASE DICER"/>
    <property type="match status" value="1"/>
</dbReference>
<dbReference type="SMART" id="SM00535">
    <property type="entry name" value="RIBOc"/>
    <property type="match status" value="2"/>
</dbReference>
<dbReference type="PROSITE" id="PS50137">
    <property type="entry name" value="DS_RBD"/>
    <property type="match status" value="1"/>
</dbReference>
<dbReference type="Proteomes" id="UP000000305">
    <property type="component" value="Unassembled WGS sequence"/>
</dbReference>
<feature type="domain" description="DRBM" evidence="18">
    <location>
        <begin position="1531"/>
        <end position="1597"/>
    </location>
</feature>
<comment type="similarity">
    <text evidence="15 16">Belongs to the helicase family. Dicer subfamily.</text>
</comment>
<dbReference type="InterPro" id="IPR000999">
    <property type="entry name" value="RNase_III_dom"/>
</dbReference>
<keyword evidence="12 16" id="KW-0694">RNA-binding</keyword>
<evidence type="ECO:0000256" key="5">
    <source>
        <dbReference type="ARBA" id="ARBA00022737"/>
    </source>
</evidence>
<evidence type="ECO:0000256" key="6">
    <source>
        <dbReference type="ARBA" id="ARBA00022741"/>
    </source>
</evidence>
<dbReference type="Gene3D" id="3.40.50.300">
    <property type="entry name" value="P-loop containing nucleotide triphosphate hydrolases"/>
    <property type="match status" value="2"/>
</dbReference>
<feature type="domain" description="RNase III" evidence="19">
    <location>
        <begin position="1158"/>
        <end position="1291"/>
    </location>
</feature>
<dbReference type="KEGG" id="dpx:DAPPUDRAFT_329028"/>
<evidence type="ECO:0000259" key="22">
    <source>
        <dbReference type="PROSITE" id="PS51194"/>
    </source>
</evidence>
<dbReference type="InterPro" id="IPR048513">
    <property type="entry name" value="Dicer_PBD"/>
</dbReference>
<evidence type="ECO:0000259" key="19">
    <source>
        <dbReference type="PROSITE" id="PS50142"/>
    </source>
</evidence>
<dbReference type="Gene3D" id="3.30.160.20">
    <property type="match status" value="1"/>
</dbReference>
<dbReference type="FunFam" id="1.10.1520.10:FF:000023">
    <property type="entry name" value="Endoribonuclease dcr-1"/>
    <property type="match status" value="1"/>
</dbReference>
<dbReference type="SUPFAM" id="SSF69065">
    <property type="entry name" value="RNase III domain-like"/>
    <property type="match status" value="2"/>
</dbReference>
<protein>
    <submittedName>
        <fullName evidence="24">Uncharacterized protein</fullName>
    </submittedName>
</protein>
<keyword evidence="25" id="KW-1185">Reference proteome</keyword>
<evidence type="ECO:0000256" key="17">
    <source>
        <dbReference type="SAM" id="MobiDB-lite"/>
    </source>
</evidence>
<dbReference type="OrthoDB" id="416741at2759"/>
<dbReference type="GO" id="GO:0046872">
    <property type="term" value="F:metal ion binding"/>
    <property type="evidence" value="ECO:0007669"/>
    <property type="project" value="UniProtKB-KW"/>
</dbReference>
<keyword evidence="3" id="KW-0540">Nuclease</keyword>
<dbReference type="PROSITE" id="PS51194">
    <property type="entry name" value="HELICASE_CTER"/>
    <property type="match status" value="1"/>
</dbReference>
<evidence type="ECO:0000259" key="23">
    <source>
        <dbReference type="PROSITE" id="PS51327"/>
    </source>
</evidence>
<evidence type="ECO:0000256" key="9">
    <source>
        <dbReference type="ARBA" id="ARBA00022806"/>
    </source>
</evidence>
<comment type="cofactor">
    <cofactor evidence="1">
        <name>Mn(2+)</name>
        <dbReference type="ChEBI" id="CHEBI:29035"/>
    </cofactor>
</comment>
<evidence type="ECO:0000256" key="4">
    <source>
        <dbReference type="ARBA" id="ARBA00022723"/>
    </source>
</evidence>
<dbReference type="Pfam" id="PF00271">
    <property type="entry name" value="Helicase_C"/>
    <property type="match status" value="1"/>
</dbReference>
<dbReference type="PROSITE" id="PS50142">
    <property type="entry name" value="RNASE_3_2"/>
    <property type="match status" value="2"/>
</dbReference>
<evidence type="ECO:0000256" key="7">
    <source>
        <dbReference type="ARBA" id="ARBA00022759"/>
    </source>
</evidence>
<evidence type="ECO:0000256" key="8">
    <source>
        <dbReference type="ARBA" id="ARBA00022801"/>
    </source>
</evidence>
<evidence type="ECO:0000256" key="12">
    <source>
        <dbReference type="ARBA" id="ARBA00022884"/>
    </source>
</evidence>
<dbReference type="InterPro" id="IPR036085">
    <property type="entry name" value="PAZ_dom_sf"/>
</dbReference>
<keyword evidence="8" id="KW-0378">Hydrolase</keyword>
<dbReference type="GO" id="GO:0005634">
    <property type="term" value="C:nucleus"/>
    <property type="evidence" value="ECO:0000318"/>
    <property type="project" value="GO_Central"/>
</dbReference>
<dbReference type="CDD" id="cd15903">
    <property type="entry name" value="Dicer_PBD"/>
    <property type="match status" value="1"/>
</dbReference>
<dbReference type="GO" id="GO:0003677">
    <property type="term" value="F:DNA binding"/>
    <property type="evidence" value="ECO:0007669"/>
    <property type="project" value="InterPro"/>
</dbReference>
<dbReference type="GO" id="GO:0004530">
    <property type="term" value="F:deoxyribonuclease I activity"/>
    <property type="evidence" value="ECO:0000318"/>
    <property type="project" value="GO_Central"/>
</dbReference>
<organism evidence="24 25">
    <name type="scientific">Daphnia pulex</name>
    <name type="common">Water flea</name>
    <dbReference type="NCBI Taxonomy" id="6669"/>
    <lineage>
        <taxon>Eukaryota</taxon>
        <taxon>Metazoa</taxon>
        <taxon>Ecdysozoa</taxon>
        <taxon>Arthropoda</taxon>
        <taxon>Crustacea</taxon>
        <taxon>Branchiopoda</taxon>
        <taxon>Diplostraca</taxon>
        <taxon>Cladocera</taxon>
        <taxon>Anomopoda</taxon>
        <taxon>Daphniidae</taxon>
        <taxon>Daphnia</taxon>
    </lineage>
</organism>
<keyword evidence="11" id="KW-0460">Magnesium</keyword>
<dbReference type="Pfam" id="PF00636">
    <property type="entry name" value="Ribonuclease_3"/>
    <property type="match status" value="2"/>
</dbReference>
<dbReference type="InterPro" id="IPR027417">
    <property type="entry name" value="P-loop_NTPase"/>
</dbReference>
<feature type="domain" description="PAZ" evidence="20">
    <location>
        <begin position="858"/>
        <end position="964"/>
    </location>
</feature>
<dbReference type="SMART" id="SM00949">
    <property type="entry name" value="PAZ"/>
    <property type="match status" value="1"/>
</dbReference>
<dbReference type="Pfam" id="PF02170">
    <property type="entry name" value="PAZ"/>
    <property type="match status" value="1"/>
</dbReference>
<dbReference type="GO" id="GO:0005737">
    <property type="term" value="C:cytoplasm"/>
    <property type="evidence" value="ECO:0000318"/>
    <property type="project" value="GO_Central"/>
</dbReference>
<dbReference type="GO" id="GO:0003723">
    <property type="term" value="F:RNA binding"/>
    <property type="evidence" value="ECO:0000318"/>
    <property type="project" value="GO_Central"/>
</dbReference>
<dbReference type="InParanoid" id="E9HFG3"/>
<keyword evidence="5" id="KW-0677">Repeat</keyword>
<gene>
    <name evidence="24" type="ORF">DAPPUDRAFT_329028</name>
</gene>
<dbReference type="InterPro" id="IPR044441">
    <property type="entry name" value="DICER_DSRM"/>
</dbReference>
<keyword evidence="7" id="KW-0255">Endonuclease</keyword>
<dbReference type="GO" id="GO:0004525">
    <property type="term" value="F:ribonuclease III activity"/>
    <property type="evidence" value="ECO:0000318"/>
    <property type="project" value="GO_Central"/>
</dbReference>
<dbReference type="GO" id="GO:0070578">
    <property type="term" value="C:RISC-loading complex"/>
    <property type="evidence" value="ECO:0000318"/>
    <property type="project" value="GO_Central"/>
</dbReference>
<dbReference type="GO" id="GO:0031054">
    <property type="term" value="P:pre-miRNA processing"/>
    <property type="evidence" value="ECO:0000318"/>
    <property type="project" value="GO_Central"/>
</dbReference>
<dbReference type="EMBL" id="GL732635">
    <property type="protein sequence ID" value="EFX69538.1"/>
    <property type="molecule type" value="Genomic_DNA"/>
</dbReference>
<dbReference type="CDD" id="cd18034">
    <property type="entry name" value="DEXHc_dicer"/>
    <property type="match status" value="1"/>
</dbReference>
<dbReference type="STRING" id="6669.E9HFG3"/>
<evidence type="ECO:0000256" key="1">
    <source>
        <dbReference type="ARBA" id="ARBA00001936"/>
    </source>
</evidence>
<dbReference type="SMART" id="SM00487">
    <property type="entry name" value="DEXDc"/>
    <property type="match status" value="1"/>
</dbReference>
<dbReference type="PROSITE" id="PS00517">
    <property type="entry name" value="RNASE_3_1"/>
    <property type="match status" value="1"/>
</dbReference>
<dbReference type="eggNOG" id="KOG0701">
    <property type="taxonomic scope" value="Eukaryota"/>
</dbReference>
<dbReference type="InterPro" id="IPR038248">
    <property type="entry name" value="Dicer_dimer_sf"/>
</dbReference>
<dbReference type="PROSITE" id="PS50821">
    <property type="entry name" value="PAZ"/>
    <property type="match status" value="1"/>
</dbReference>
<dbReference type="HOGENOM" id="CLU_000907_4_4_1"/>
<dbReference type="Pfam" id="PF04851">
    <property type="entry name" value="ResIII"/>
    <property type="match status" value="1"/>
</dbReference>
<reference evidence="24 25" key="1">
    <citation type="journal article" date="2011" name="Science">
        <title>The ecoresponsive genome of Daphnia pulex.</title>
        <authorList>
            <person name="Colbourne J.K."/>
            <person name="Pfrender M.E."/>
            <person name="Gilbert D."/>
            <person name="Thomas W.K."/>
            <person name="Tucker A."/>
            <person name="Oakley T.H."/>
            <person name="Tokishita S."/>
            <person name="Aerts A."/>
            <person name="Arnold G.J."/>
            <person name="Basu M.K."/>
            <person name="Bauer D.J."/>
            <person name="Caceres C.E."/>
            <person name="Carmel L."/>
            <person name="Casola C."/>
            <person name="Choi J.H."/>
            <person name="Detter J.C."/>
            <person name="Dong Q."/>
            <person name="Dusheyko S."/>
            <person name="Eads B.D."/>
            <person name="Frohlich T."/>
            <person name="Geiler-Samerotte K.A."/>
            <person name="Gerlach D."/>
            <person name="Hatcher P."/>
            <person name="Jogdeo S."/>
            <person name="Krijgsveld J."/>
            <person name="Kriventseva E.V."/>
            <person name="Kultz D."/>
            <person name="Laforsch C."/>
            <person name="Lindquist E."/>
            <person name="Lopez J."/>
            <person name="Manak J.R."/>
            <person name="Muller J."/>
            <person name="Pangilinan J."/>
            <person name="Patwardhan R.P."/>
            <person name="Pitluck S."/>
            <person name="Pritham E.J."/>
            <person name="Rechtsteiner A."/>
            <person name="Rho M."/>
            <person name="Rogozin I.B."/>
            <person name="Sakarya O."/>
            <person name="Salamov A."/>
            <person name="Schaack S."/>
            <person name="Shapiro H."/>
            <person name="Shiga Y."/>
            <person name="Skalitzky C."/>
            <person name="Smith Z."/>
            <person name="Souvorov A."/>
            <person name="Sung W."/>
            <person name="Tang Z."/>
            <person name="Tsuchiya D."/>
            <person name="Tu H."/>
            <person name="Vos H."/>
            <person name="Wang M."/>
            <person name="Wolf Y.I."/>
            <person name="Yamagata H."/>
            <person name="Yamada T."/>
            <person name="Ye Y."/>
            <person name="Shaw J.R."/>
            <person name="Andrews J."/>
            <person name="Crease T.J."/>
            <person name="Tang H."/>
            <person name="Lucas S.M."/>
            <person name="Robertson H.M."/>
            <person name="Bork P."/>
            <person name="Koonin E.V."/>
            <person name="Zdobnov E.M."/>
            <person name="Grigoriev I.V."/>
            <person name="Lynch M."/>
            <person name="Boore J.L."/>
        </authorList>
    </citation>
    <scope>NUCLEOTIDE SEQUENCE [LARGE SCALE GENOMIC DNA]</scope>
</reference>
<comment type="cofactor">
    <cofactor evidence="2">
        <name>Mg(2+)</name>
        <dbReference type="ChEBI" id="CHEBI:18420"/>
    </cofactor>
</comment>
<keyword evidence="13" id="KW-0943">RNA-mediated gene silencing</keyword>
<dbReference type="GO" id="GO:0006309">
    <property type="term" value="P:apoptotic DNA fragmentation"/>
    <property type="evidence" value="ECO:0000318"/>
    <property type="project" value="GO_Central"/>
</dbReference>
<evidence type="ECO:0000259" key="21">
    <source>
        <dbReference type="PROSITE" id="PS51192"/>
    </source>
</evidence>
<evidence type="ECO:0000256" key="10">
    <source>
        <dbReference type="ARBA" id="ARBA00022840"/>
    </source>
</evidence>
<dbReference type="Gene3D" id="1.10.1520.10">
    <property type="entry name" value="Ribonuclease III domain"/>
    <property type="match status" value="2"/>
</dbReference>
<keyword evidence="4" id="KW-0479">Metal-binding</keyword>
<feature type="region of interest" description="Disordered" evidence="17">
    <location>
        <begin position="1309"/>
        <end position="1328"/>
    </location>
</feature>
<keyword evidence="14" id="KW-0464">Manganese</keyword>
<accession>E9HFG3</accession>
<proteinExistence type="inferred from homology"/>
<dbReference type="FunFam" id="3.30.160.20:FF:000163">
    <property type="entry name" value="Uncharacterized protein"/>
    <property type="match status" value="1"/>
</dbReference>
<dbReference type="InterPro" id="IPR005034">
    <property type="entry name" value="Dicer_dimerisation"/>
</dbReference>